<dbReference type="AlphaFoldDB" id="A0A177E0N8"/>
<dbReference type="VEuPathDB" id="FungiDB:CC77DRAFT_1076973"/>
<dbReference type="EMBL" id="KV441470">
    <property type="protein sequence ID" value="OAG25544.1"/>
    <property type="molecule type" value="Genomic_DNA"/>
</dbReference>
<evidence type="ECO:0000313" key="2">
    <source>
        <dbReference type="Proteomes" id="UP000077248"/>
    </source>
</evidence>
<name>A0A177E0N8_ALTAL</name>
<gene>
    <name evidence="1" type="ORF">CC77DRAFT_1076973</name>
</gene>
<protein>
    <submittedName>
        <fullName evidence="1">Uncharacterized protein</fullName>
    </submittedName>
</protein>
<sequence length="250" mass="29044">MVFPFLELAAELRNRIYHFFAVHEERHVRIRKADEVSGVFTGLTGVSQQVRSEYRPIQRSVTQVTICCNDINDFVNTFLTTHQDRVHPFKSICISEQNWTTKSQDLLPLVKEKVANSAFWCRFEADVDQREDDPSSQTFGRIQQIEYQRGCVTALNEMLNNENAGWRGKILNDEITALRLYIWALPFHGLHVSFGSGHIPQGIIAFRTGDDKEKMAEFFNHMWKSWGFTPDFRKFLVVKHCEDGIDIGHY</sequence>
<keyword evidence="2" id="KW-1185">Reference proteome</keyword>
<reference evidence="1 2" key="1">
    <citation type="submission" date="2016-05" db="EMBL/GenBank/DDBJ databases">
        <title>Comparative analysis of secretome profiles of manganese(II)-oxidizing ascomycete fungi.</title>
        <authorList>
            <consortium name="DOE Joint Genome Institute"/>
            <person name="Zeiner C.A."/>
            <person name="Purvine S.O."/>
            <person name="Zink E.M."/>
            <person name="Wu S."/>
            <person name="Pasa-Tolic L."/>
            <person name="Chaput D.L."/>
            <person name="Haridas S."/>
            <person name="Grigoriev I.V."/>
            <person name="Santelli C.M."/>
            <person name="Hansel C.M."/>
        </authorList>
    </citation>
    <scope>NUCLEOTIDE SEQUENCE [LARGE SCALE GENOMIC DNA]</scope>
    <source>
        <strain evidence="1 2">SRC1lrK2f</strain>
    </source>
</reference>
<proteinExistence type="predicted"/>
<dbReference type="Proteomes" id="UP000077248">
    <property type="component" value="Unassembled WGS sequence"/>
</dbReference>
<accession>A0A177E0N8</accession>
<dbReference type="RefSeq" id="XP_018390965.1">
    <property type="nucleotide sequence ID" value="XM_018529255.1"/>
</dbReference>
<dbReference type="KEGG" id="aalt:CC77DRAFT_1076973"/>
<organism evidence="1 2">
    <name type="scientific">Alternaria alternata</name>
    <name type="common">Alternaria rot fungus</name>
    <name type="synonym">Torula alternata</name>
    <dbReference type="NCBI Taxonomy" id="5599"/>
    <lineage>
        <taxon>Eukaryota</taxon>
        <taxon>Fungi</taxon>
        <taxon>Dikarya</taxon>
        <taxon>Ascomycota</taxon>
        <taxon>Pezizomycotina</taxon>
        <taxon>Dothideomycetes</taxon>
        <taxon>Pleosporomycetidae</taxon>
        <taxon>Pleosporales</taxon>
        <taxon>Pleosporineae</taxon>
        <taxon>Pleosporaceae</taxon>
        <taxon>Alternaria</taxon>
        <taxon>Alternaria sect. Alternaria</taxon>
        <taxon>Alternaria alternata complex</taxon>
    </lineage>
</organism>
<dbReference type="GeneID" id="29114849"/>
<evidence type="ECO:0000313" key="1">
    <source>
        <dbReference type="EMBL" id="OAG25544.1"/>
    </source>
</evidence>